<evidence type="ECO:0000313" key="9">
    <source>
        <dbReference type="EMBL" id="CEO48767.1"/>
    </source>
</evidence>
<dbReference type="GO" id="GO:0045944">
    <property type="term" value="P:positive regulation of transcription by RNA polymerase II"/>
    <property type="evidence" value="ECO:0007669"/>
    <property type="project" value="TreeGrafter"/>
</dbReference>
<feature type="region of interest" description="Disordered" evidence="7">
    <location>
        <begin position="79"/>
        <end position="120"/>
    </location>
</feature>
<name>A0A0B7JZV6_BIOOC</name>
<dbReference type="InterPro" id="IPR001138">
    <property type="entry name" value="Zn2Cys6_DnaBD"/>
</dbReference>
<accession>A0A0B7JZV6</accession>
<dbReference type="CDD" id="cd00067">
    <property type="entry name" value="GAL4"/>
    <property type="match status" value="1"/>
</dbReference>
<dbReference type="EMBL" id="CDPU01000011">
    <property type="protein sequence ID" value="CEO48767.1"/>
    <property type="molecule type" value="Genomic_DNA"/>
</dbReference>
<keyword evidence="5" id="KW-0804">Transcription</keyword>
<gene>
    <name evidence="9" type="ORF">BN869_000004824_1</name>
</gene>
<dbReference type="SMART" id="SM00066">
    <property type="entry name" value="GAL4"/>
    <property type="match status" value="1"/>
</dbReference>
<sequence>MENEGSTQSPQSNSIRYRKKTLNACIGCRNRKTRCSGRNPCERCIARKESCIFEEKEKKAAVPVDYIDGLLDRIKSLESQLETSHDRTAPGPGSSHDGDQQTSQRSTDNHGTSRVDLNKSHEYDDLTNSLVASEPQIKVKRYGQPTYLGHSSTLSFSRNVRNLLQRSTPVAEPGSVSVEREDISYNTTLPAIKLDLASIPLPRLQYAEYLTSTVVVQLGSLYCLFEPDSFAKNLRQFYDARSKRLTQEASLWHIQMLLVLAFGKSLLSREHSDSGPSGMTYFKLAMEAFPDVRQLCENPLLSIEILCLASLFLHAADMLQESYILIGQALRISVTQGLNQAFPEPLRPPNVEYMRRLWWSVYCIDRKSAALLGSPSVMRDEDITIPVPSIQEGHESQNVVSIHVALSSHLGKILDVIYGMRGHSRGKFVVEVQAILSRLAETSSVLNEHLDLDTARSNEPISRDATTLHLLLHQCVILTVRPVLFSLLKPLLSPESASQPSAFSFESLLRMCVESSIRILQIMFTLQQQSMCDIFLPYDIDALFSASFALLLIDIIRPAKELLWDLPKVINLLDSFIERQVAPAKTYKIDLLQLIELNKKIHRARSMVEQGHTTTADSIEHAGHGDNYAPQAIMTDASPDPIWSRVRDGENSLIPMHPDTINSVIEDLNFEGVELLDATMPDDSWMWNFNDLSDPS</sequence>
<dbReference type="SUPFAM" id="SSF57701">
    <property type="entry name" value="Zn2/Cys6 DNA-binding domain"/>
    <property type="match status" value="1"/>
</dbReference>
<keyword evidence="4" id="KW-0238">DNA-binding</keyword>
<dbReference type="PANTHER" id="PTHR47540">
    <property type="entry name" value="THIAMINE REPRESSIBLE GENES REGULATORY PROTEIN THI5"/>
    <property type="match status" value="1"/>
</dbReference>
<dbReference type="InterPro" id="IPR007219">
    <property type="entry name" value="XnlR_reg_dom"/>
</dbReference>
<evidence type="ECO:0000256" key="4">
    <source>
        <dbReference type="ARBA" id="ARBA00023125"/>
    </source>
</evidence>
<dbReference type="GO" id="GO:0043565">
    <property type="term" value="F:sequence-specific DNA binding"/>
    <property type="evidence" value="ECO:0007669"/>
    <property type="project" value="TreeGrafter"/>
</dbReference>
<dbReference type="GO" id="GO:0005634">
    <property type="term" value="C:nucleus"/>
    <property type="evidence" value="ECO:0007669"/>
    <property type="project" value="UniProtKB-SubCell"/>
</dbReference>
<proteinExistence type="predicted"/>
<evidence type="ECO:0000256" key="3">
    <source>
        <dbReference type="ARBA" id="ARBA00023015"/>
    </source>
</evidence>
<dbReference type="InterPro" id="IPR036864">
    <property type="entry name" value="Zn2-C6_fun-type_DNA-bd_sf"/>
</dbReference>
<feature type="domain" description="Zn(2)-C6 fungal-type" evidence="8">
    <location>
        <begin position="24"/>
        <end position="53"/>
    </location>
</feature>
<dbReference type="PANTHER" id="PTHR47540:SF6">
    <property type="entry name" value="ZN(II)2CYS6 TRANSCRIPTION FACTOR (EUROFUNG)"/>
    <property type="match status" value="1"/>
</dbReference>
<evidence type="ECO:0000256" key="1">
    <source>
        <dbReference type="ARBA" id="ARBA00004123"/>
    </source>
</evidence>
<evidence type="ECO:0000259" key="8">
    <source>
        <dbReference type="PROSITE" id="PS50048"/>
    </source>
</evidence>
<evidence type="ECO:0000256" key="2">
    <source>
        <dbReference type="ARBA" id="ARBA00022723"/>
    </source>
</evidence>
<dbReference type="GO" id="GO:0000981">
    <property type="term" value="F:DNA-binding transcription factor activity, RNA polymerase II-specific"/>
    <property type="evidence" value="ECO:0007669"/>
    <property type="project" value="InterPro"/>
</dbReference>
<dbReference type="AlphaFoldDB" id="A0A0B7JZV6"/>
<feature type="compositionally biased region" description="Basic and acidic residues" evidence="7">
    <location>
        <begin position="107"/>
        <end position="120"/>
    </location>
</feature>
<dbReference type="InterPro" id="IPR051711">
    <property type="entry name" value="Stress_Response_Reg"/>
</dbReference>
<keyword evidence="6" id="KW-0539">Nucleus</keyword>
<keyword evidence="2" id="KW-0479">Metal-binding</keyword>
<dbReference type="CDD" id="cd12148">
    <property type="entry name" value="fungal_TF_MHR"/>
    <property type="match status" value="1"/>
</dbReference>
<dbReference type="PROSITE" id="PS50048">
    <property type="entry name" value="ZN2_CY6_FUNGAL_2"/>
    <property type="match status" value="1"/>
</dbReference>
<dbReference type="Gene3D" id="4.10.240.10">
    <property type="entry name" value="Zn(2)-C6 fungal-type DNA-binding domain"/>
    <property type="match status" value="1"/>
</dbReference>
<dbReference type="GO" id="GO:0006351">
    <property type="term" value="P:DNA-templated transcription"/>
    <property type="evidence" value="ECO:0007669"/>
    <property type="project" value="InterPro"/>
</dbReference>
<keyword evidence="3" id="KW-0805">Transcription regulation</keyword>
<dbReference type="Pfam" id="PF04082">
    <property type="entry name" value="Fungal_trans"/>
    <property type="match status" value="1"/>
</dbReference>
<comment type="subcellular location">
    <subcellularLocation>
        <location evidence="1">Nucleus</location>
    </subcellularLocation>
</comment>
<organism evidence="9">
    <name type="scientific">Bionectria ochroleuca</name>
    <name type="common">Gliocladium roseum</name>
    <dbReference type="NCBI Taxonomy" id="29856"/>
    <lineage>
        <taxon>Eukaryota</taxon>
        <taxon>Fungi</taxon>
        <taxon>Dikarya</taxon>
        <taxon>Ascomycota</taxon>
        <taxon>Pezizomycotina</taxon>
        <taxon>Sordariomycetes</taxon>
        <taxon>Hypocreomycetidae</taxon>
        <taxon>Hypocreales</taxon>
        <taxon>Bionectriaceae</taxon>
        <taxon>Clonostachys</taxon>
    </lineage>
</organism>
<dbReference type="PROSITE" id="PS00463">
    <property type="entry name" value="ZN2_CY6_FUNGAL_1"/>
    <property type="match status" value="1"/>
</dbReference>
<evidence type="ECO:0000256" key="7">
    <source>
        <dbReference type="SAM" id="MobiDB-lite"/>
    </source>
</evidence>
<dbReference type="SMART" id="SM00906">
    <property type="entry name" value="Fungal_trans"/>
    <property type="match status" value="1"/>
</dbReference>
<dbReference type="Pfam" id="PF00172">
    <property type="entry name" value="Zn_clus"/>
    <property type="match status" value="1"/>
</dbReference>
<protein>
    <recommendedName>
        <fullName evidence="8">Zn(2)-C6 fungal-type domain-containing protein</fullName>
    </recommendedName>
</protein>
<dbReference type="GO" id="GO:0008270">
    <property type="term" value="F:zinc ion binding"/>
    <property type="evidence" value="ECO:0007669"/>
    <property type="project" value="InterPro"/>
</dbReference>
<evidence type="ECO:0000256" key="6">
    <source>
        <dbReference type="ARBA" id="ARBA00023242"/>
    </source>
</evidence>
<reference evidence="9" key="1">
    <citation type="submission" date="2015-01" db="EMBL/GenBank/DDBJ databases">
        <authorList>
            <person name="Durling Mikael"/>
        </authorList>
    </citation>
    <scope>NUCLEOTIDE SEQUENCE</scope>
</reference>
<evidence type="ECO:0000256" key="5">
    <source>
        <dbReference type="ARBA" id="ARBA00023163"/>
    </source>
</evidence>